<sequence>MGILSGNAKDEPLHEGEVFGIWSYMLANNGLKSLYQLFINHAGDKELISLLKDAVQTIQTEENQTGELLKSNGIGLPPTLPDRPQATAEQIPVGARISDQEIMGILSMNVAQGLVACSMVMGQCLREDVGMMFGQFHAAKALMGAKVLRLTKEKGWVVPPPLHSTPEFSKA</sequence>
<organism evidence="1 2">
    <name type="scientific">Paenisporosarcina cavernae</name>
    <dbReference type="NCBI Taxonomy" id="2320858"/>
    <lineage>
        <taxon>Bacteria</taxon>
        <taxon>Bacillati</taxon>
        <taxon>Bacillota</taxon>
        <taxon>Bacilli</taxon>
        <taxon>Bacillales</taxon>
        <taxon>Caryophanaceae</taxon>
        <taxon>Paenisporosarcina</taxon>
    </lineage>
</organism>
<dbReference type="InterPro" id="IPR012347">
    <property type="entry name" value="Ferritin-like"/>
</dbReference>
<dbReference type="Pfam" id="PF11553">
    <property type="entry name" value="DUF3231"/>
    <property type="match status" value="1"/>
</dbReference>
<proteinExistence type="predicted"/>
<evidence type="ECO:0000313" key="2">
    <source>
        <dbReference type="Proteomes" id="UP000265725"/>
    </source>
</evidence>
<protein>
    <submittedName>
        <fullName evidence="1">DUF3231 family protein</fullName>
    </submittedName>
</protein>
<dbReference type="OrthoDB" id="1934429at2"/>
<evidence type="ECO:0000313" key="1">
    <source>
        <dbReference type="EMBL" id="AYC30516.1"/>
    </source>
</evidence>
<dbReference type="RefSeq" id="WP_119884233.1">
    <property type="nucleotide sequence ID" value="NZ_CP032418.1"/>
</dbReference>
<gene>
    <name evidence="1" type="ORF">D3873_11985</name>
</gene>
<dbReference type="AlphaFoldDB" id="A0A385YV01"/>
<keyword evidence="2" id="KW-1185">Reference proteome</keyword>
<name>A0A385YV01_9BACL</name>
<reference evidence="2" key="1">
    <citation type="submission" date="2018-09" db="EMBL/GenBank/DDBJ databases">
        <authorList>
            <person name="Zhu H."/>
        </authorList>
    </citation>
    <scope>NUCLEOTIDE SEQUENCE [LARGE SCALE GENOMIC DNA]</scope>
    <source>
        <strain evidence="2">K2R23-3</strain>
    </source>
</reference>
<accession>A0A385YV01</accession>
<dbReference type="Gene3D" id="1.20.1260.10">
    <property type="match status" value="1"/>
</dbReference>
<dbReference type="EMBL" id="CP032418">
    <property type="protein sequence ID" value="AYC30516.1"/>
    <property type="molecule type" value="Genomic_DNA"/>
</dbReference>
<dbReference type="KEGG" id="paek:D3873_11985"/>
<dbReference type="InterPro" id="IPR021617">
    <property type="entry name" value="DUF3231"/>
</dbReference>
<dbReference type="Proteomes" id="UP000265725">
    <property type="component" value="Chromosome"/>
</dbReference>